<protein>
    <submittedName>
        <fullName evidence="2">Protein containing STAS (Sulfate transporter and anti-sigma factor antagonist) domain</fullName>
    </submittedName>
</protein>
<accession>G2D9C7</accession>
<proteinExistence type="predicted"/>
<reference evidence="2" key="1">
    <citation type="journal article" date="2011" name="ISME J.">
        <title>The endosymbionts of the deep-sea tubeworms Riftia pachyptila and Tevnia jerichonana share an identical physiology as revealed by proteogenomic analyses.</title>
        <authorList>
            <person name="Gardebrecht A."/>
            <person name="Markert S."/>
            <person name="Felbeck H."/>
            <person name="Thuermer A."/>
            <person name="Albrecht D."/>
            <person name="Wollherr A."/>
            <person name="Kabisch J."/>
            <person name="Lehmann R."/>
            <person name="Daniel R."/>
            <person name="Liesegang H."/>
            <person name="Hecker M."/>
            <person name="Sievert S.M."/>
            <person name="Schweder T."/>
        </authorList>
    </citation>
    <scope>NUCLEOTIDE SEQUENCE [LARGE SCALE GENOMIC DNA]</scope>
</reference>
<dbReference type="CDD" id="cd07043">
    <property type="entry name" value="STAS_anti-anti-sigma_factors"/>
    <property type="match status" value="1"/>
</dbReference>
<evidence type="ECO:0000259" key="1">
    <source>
        <dbReference type="PROSITE" id="PS50801"/>
    </source>
</evidence>
<dbReference type="PANTHER" id="PTHR33495:SF15">
    <property type="entry name" value="STAS DOMAIN-CONTAINING PROTEIN"/>
    <property type="match status" value="1"/>
</dbReference>
<dbReference type="SUPFAM" id="SSF52091">
    <property type="entry name" value="SpoIIaa-like"/>
    <property type="match status" value="1"/>
</dbReference>
<dbReference type="PANTHER" id="PTHR33495">
    <property type="entry name" value="ANTI-SIGMA FACTOR ANTAGONIST TM_1081-RELATED-RELATED"/>
    <property type="match status" value="1"/>
</dbReference>
<gene>
    <name evidence="2" type="ORF">Rifp1Sym_ab00660</name>
</gene>
<dbReference type="Gene3D" id="3.30.750.24">
    <property type="entry name" value="STAS domain"/>
    <property type="match status" value="1"/>
</dbReference>
<dbReference type="AlphaFoldDB" id="G2D9C7"/>
<evidence type="ECO:0000313" key="3">
    <source>
        <dbReference type="Proteomes" id="UP000004491"/>
    </source>
</evidence>
<dbReference type="EMBL" id="AFOC01000002">
    <property type="protein sequence ID" value="EGV52840.1"/>
    <property type="molecule type" value="Genomic_DNA"/>
</dbReference>
<evidence type="ECO:0000313" key="2">
    <source>
        <dbReference type="EMBL" id="EGV52840.1"/>
    </source>
</evidence>
<dbReference type="Pfam" id="PF13466">
    <property type="entry name" value="STAS_2"/>
    <property type="match status" value="1"/>
</dbReference>
<dbReference type="InterPro" id="IPR058548">
    <property type="entry name" value="MlaB-like_STAS"/>
</dbReference>
<dbReference type="Proteomes" id="UP000004491">
    <property type="component" value="Unassembled WGS sequence"/>
</dbReference>
<name>G2D9C7_9GAMM</name>
<keyword evidence="3" id="KW-1185">Reference proteome</keyword>
<sequence length="110" mass="12064">MGIKRMSLSSTTYDAGSGIRITVTGRFDFSCHQEFRAAYGKNDPLKSHYTIDLSGADYIDSSALGMLLVLRERSGGDNSNIRIIGFNQSVGEILRIAGFGHLFQMDPQAK</sequence>
<feature type="domain" description="STAS" evidence="1">
    <location>
        <begin position="21"/>
        <end position="110"/>
    </location>
</feature>
<comment type="caution">
    <text evidence="2">The sequence shown here is derived from an EMBL/GenBank/DDBJ whole genome shotgun (WGS) entry which is preliminary data.</text>
</comment>
<dbReference type="InterPro" id="IPR002645">
    <property type="entry name" value="STAS_dom"/>
</dbReference>
<dbReference type="PROSITE" id="PS50801">
    <property type="entry name" value="STAS"/>
    <property type="match status" value="1"/>
</dbReference>
<dbReference type="GO" id="GO:0043856">
    <property type="term" value="F:anti-sigma factor antagonist activity"/>
    <property type="evidence" value="ECO:0007669"/>
    <property type="project" value="TreeGrafter"/>
</dbReference>
<dbReference type="InterPro" id="IPR036513">
    <property type="entry name" value="STAS_dom_sf"/>
</dbReference>
<organism evidence="2 3">
    <name type="scientific">endosymbiont of Riftia pachyptila</name>
    <name type="common">vent Ph05</name>
    <dbReference type="NCBI Taxonomy" id="1048808"/>
    <lineage>
        <taxon>Bacteria</taxon>
        <taxon>Pseudomonadati</taxon>
        <taxon>Pseudomonadota</taxon>
        <taxon>Gammaproteobacteria</taxon>
        <taxon>sulfur-oxidizing symbionts</taxon>
    </lineage>
</organism>